<organism evidence="3 4">
    <name type="scientific">Salinarimonas ramus</name>
    <dbReference type="NCBI Taxonomy" id="690164"/>
    <lineage>
        <taxon>Bacteria</taxon>
        <taxon>Pseudomonadati</taxon>
        <taxon>Pseudomonadota</taxon>
        <taxon>Alphaproteobacteria</taxon>
        <taxon>Hyphomicrobiales</taxon>
        <taxon>Salinarimonadaceae</taxon>
        <taxon>Salinarimonas</taxon>
    </lineage>
</organism>
<gene>
    <name evidence="3" type="ORF">GCM10011322_26350</name>
</gene>
<evidence type="ECO:0000313" key="3">
    <source>
        <dbReference type="EMBL" id="GGK38008.1"/>
    </source>
</evidence>
<dbReference type="InterPro" id="IPR043143">
    <property type="entry name" value="Mal/L-sulf/L-lact_DH-like_NADP"/>
</dbReference>
<dbReference type="PANTHER" id="PTHR11091">
    <property type="entry name" value="OXIDOREDUCTASE-RELATED"/>
    <property type="match status" value="1"/>
</dbReference>
<dbReference type="EMBL" id="BMMF01000007">
    <property type="protein sequence ID" value="GGK38008.1"/>
    <property type="molecule type" value="Genomic_DNA"/>
</dbReference>
<dbReference type="InterPro" id="IPR036111">
    <property type="entry name" value="Mal/L-sulfo/L-lacto_DH-like_sf"/>
</dbReference>
<keyword evidence="4" id="KW-1185">Reference proteome</keyword>
<dbReference type="SUPFAM" id="SSF89733">
    <property type="entry name" value="L-sulfolactate dehydrogenase-like"/>
    <property type="match status" value="1"/>
</dbReference>
<reference evidence="3 4" key="1">
    <citation type="journal article" date="2014" name="Int. J. Syst. Evol. Microbiol.">
        <title>Complete genome sequence of Corynebacterium casei LMG S-19264T (=DSM 44701T), isolated from a smear-ripened cheese.</title>
        <authorList>
            <consortium name="US DOE Joint Genome Institute (JGI-PGF)"/>
            <person name="Walter F."/>
            <person name="Albersmeier A."/>
            <person name="Kalinowski J."/>
            <person name="Ruckert C."/>
        </authorList>
    </citation>
    <scope>NUCLEOTIDE SEQUENCE [LARGE SCALE GENOMIC DNA]</scope>
    <source>
        <strain evidence="3 4">CGMCC 1.9161</strain>
    </source>
</reference>
<dbReference type="Proteomes" id="UP000600449">
    <property type="component" value="Unassembled WGS sequence"/>
</dbReference>
<dbReference type="Pfam" id="PF02615">
    <property type="entry name" value="Ldh_2"/>
    <property type="match status" value="1"/>
</dbReference>
<comment type="similarity">
    <text evidence="1">Belongs to the LDH2/MDH2 oxidoreductase family.</text>
</comment>
<dbReference type="GO" id="GO:0016491">
    <property type="term" value="F:oxidoreductase activity"/>
    <property type="evidence" value="ECO:0007669"/>
    <property type="project" value="UniProtKB-KW"/>
</dbReference>
<dbReference type="RefSeq" id="WP_188913700.1">
    <property type="nucleotide sequence ID" value="NZ_BMMF01000007.1"/>
</dbReference>
<dbReference type="PANTHER" id="PTHR11091:SF0">
    <property type="entry name" value="MALATE DEHYDROGENASE"/>
    <property type="match status" value="1"/>
</dbReference>
<accession>A0A917Q997</accession>
<protein>
    <submittedName>
        <fullName evidence="3">Sulfolactate dehydrogenase</fullName>
    </submittedName>
</protein>
<evidence type="ECO:0000256" key="1">
    <source>
        <dbReference type="ARBA" id="ARBA00006056"/>
    </source>
</evidence>
<dbReference type="InterPro" id="IPR003767">
    <property type="entry name" value="Malate/L-lactate_DH-like"/>
</dbReference>
<proteinExistence type="inferred from homology"/>
<name>A0A917Q997_9HYPH</name>
<dbReference type="AlphaFoldDB" id="A0A917Q997"/>
<sequence length="330" mass="32984">MPVLTIAEAEAEIAAALVRANTSPENAAHVARALVAAEADGLKGHGLSRVATYAAQAKAGKVDGHATPTAARPKPGVLAVDAAHGFAYPALALVADELPEIAQAQGVAAAAIRRSHHCGAAGHPVEALAEKGLVALLFANTPAAIAPWGGKLPVFGTNPIAFACPMPGRAPVVVDLSLSKVARGNILAAKQKGEPIPEGWALDVDGNPTTDAEAALEGTMLPLGDAKGTALALMVELLAAGITGANYAAEASSFLDAEGPPPGTGQLILALDPQALGGEGALARVSALAAMIEGQDGARLPGMRRLALREKARAEGLQVADAALAAIHAI</sequence>
<keyword evidence="2" id="KW-0560">Oxidoreductase</keyword>
<evidence type="ECO:0000256" key="2">
    <source>
        <dbReference type="ARBA" id="ARBA00023002"/>
    </source>
</evidence>
<dbReference type="Gene3D" id="3.30.1370.60">
    <property type="entry name" value="Hypothetical oxidoreductase yiak, domain 2"/>
    <property type="match status" value="1"/>
</dbReference>
<evidence type="ECO:0000313" key="4">
    <source>
        <dbReference type="Proteomes" id="UP000600449"/>
    </source>
</evidence>
<comment type="caution">
    <text evidence="3">The sequence shown here is derived from an EMBL/GenBank/DDBJ whole genome shotgun (WGS) entry which is preliminary data.</text>
</comment>
<dbReference type="InterPro" id="IPR043144">
    <property type="entry name" value="Mal/L-sulf/L-lact_DH-like_ah"/>
</dbReference>
<dbReference type="Gene3D" id="1.10.1530.10">
    <property type="match status" value="1"/>
</dbReference>